<keyword evidence="2" id="KW-1185">Reference proteome</keyword>
<organism evidence="1 2">
    <name type="scientific">Cavenderia fasciculata</name>
    <name type="common">Slime mold</name>
    <name type="synonym">Dictyostelium fasciculatum</name>
    <dbReference type="NCBI Taxonomy" id="261658"/>
    <lineage>
        <taxon>Eukaryota</taxon>
        <taxon>Amoebozoa</taxon>
        <taxon>Evosea</taxon>
        <taxon>Eumycetozoa</taxon>
        <taxon>Dictyostelia</taxon>
        <taxon>Acytosteliales</taxon>
        <taxon>Cavenderiaceae</taxon>
        <taxon>Cavenderia</taxon>
    </lineage>
</organism>
<accession>F4PXM5</accession>
<sequence length="160" mass="18956">MIDVAVRNISTLKFILQHYSIKEFLLVYNQRIGILFNRTIDEHNDLELIQYIYDTFNDHCELEVWNDTQICSPRVFQYLVEMNLINPDMYRGRKSEAYFLLCKAGLEAIVWLHDNGIVDCDNQSYQNILLQQKNLSQNIIPFIQFNCNISNQALLQINFK</sequence>
<dbReference type="GeneID" id="14871630"/>
<gene>
    <name evidence="1" type="ORF">DFA_00113</name>
</gene>
<name>F4PXM5_CACFS</name>
<reference evidence="2" key="1">
    <citation type="journal article" date="2011" name="Genome Res.">
        <title>Phylogeny-wide analysis of social amoeba genomes highlights ancient origins for complex intercellular communication.</title>
        <authorList>
            <person name="Heidel A.J."/>
            <person name="Lawal H.M."/>
            <person name="Felder M."/>
            <person name="Schilde C."/>
            <person name="Helps N.R."/>
            <person name="Tunggal B."/>
            <person name="Rivero F."/>
            <person name="John U."/>
            <person name="Schleicher M."/>
            <person name="Eichinger L."/>
            <person name="Platzer M."/>
            <person name="Noegel A.A."/>
            <person name="Schaap P."/>
            <person name="Gloeckner G."/>
        </authorList>
    </citation>
    <scope>NUCLEOTIDE SEQUENCE [LARGE SCALE GENOMIC DNA]</scope>
    <source>
        <strain evidence="2">SH3</strain>
    </source>
</reference>
<protein>
    <submittedName>
        <fullName evidence="1">Uncharacterized protein</fullName>
    </submittedName>
</protein>
<dbReference type="KEGG" id="dfa:DFA_00113"/>
<evidence type="ECO:0000313" key="2">
    <source>
        <dbReference type="Proteomes" id="UP000007797"/>
    </source>
</evidence>
<dbReference type="EMBL" id="GL883014">
    <property type="protein sequence ID" value="EGG19535.1"/>
    <property type="molecule type" value="Genomic_DNA"/>
</dbReference>
<evidence type="ECO:0000313" key="1">
    <source>
        <dbReference type="EMBL" id="EGG19535.1"/>
    </source>
</evidence>
<dbReference type="AlphaFoldDB" id="F4PXM5"/>
<proteinExistence type="predicted"/>
<dbReference type="RefSeq" id="XP_004357829.1">
    <property type="nucleotide sequence ID" value="XM_004357772.1"/>
</dbReference>
<dbReference type="Proteomes" id="UP000007797">
    <property type="component" value="Unassembled WGS sequence"/>
</dbReference>